<keyword evidence="2" id="KW-1185">Reference proteome</keyword>
<proteinExistence type="predicted"/>
<evidence type="ECO:0000313" key="1">
    <source>
        <dbReference type="EMBL" id="KAI4465113.1"/>
    </source>
</evidence>
<dbReference type="EMBL" id="CM043017">
    <property type="protein sequence ID" value="KAI4465113.1"/>
    <property type="molecule type" value="Genomic_DNA"/>
</dbReference>
<evidence type="ECO:0000313" key="2">
    <source>
        <dbReference type="Proteomes" id="UP001056778"/>
    </source>
</evidence>
<protein>
    <submittedName>
        <fullName evidence="1">Period circadian protein</fullName>
    </submittedName>
</protein>
<sequence length="162" mass="18468">MSSCDTLSVIMKISADNSELDWTSSDSNVSEVFSSSKSTSSNDSDLVKPPKRKLHRITTFMDTVREYDEQEFEEHFRLSRLTVDIIINMVELEHILPQHKFVQCIVAAAVLHNICLDNKDDVEFDIDDNNAEDNENINTVGVSGINEKYSKRDDFLGKCLFK</sequence>
<accession>A0ACB9TE08</accession>
<dbReference type="Proteomes" id="UP001056778">
    <property type="component" value="Chromosome 3"/>
</dbReference>
<reference evidence="1" key="1">
    <citation type="submission" date="2022-04" db="EMBL/GenBank/DDBJ databases">
        <title>Chromosome-scale genome assembly of Holotrichia oblita Faldermann.</title>
        <authorList>
            <person name="Rongchong L."/>
        </authorList>
    </citation>
    <scope>NUCLEOTIDE SEQUENCE</scope>
    <source>
        <strain evidence="1">81SQS9</strain>
    </source>
</reference>
<organism evidence="1 2">
    <name type="scientific">Holotrichia oblita</name>
    <name type="common">Chafer beetle</name>
    <dbReference type="NCBI Taxonomy" id="644536"/>
    <lineage>
        <taxon>Eukaryota</taxon>
        <taxon>Metazoa</taxon>
        <taxon>Ecdysozoa</taxon>
        <taxon>Arthropoda</taxon>
        <taxon>Hexapoda</taxon>
        <taxon>Insecta</taxon>
        <taxon>Pterygota</taxon>
        <taxon>Neoptera</taxon>
        <taxon>Endopterygota</taxon>
        <taxon>Coleoptera</taxon>
        <taxon>Polyphaga</taxon>
        <taxon>Scarabaeiformia</taxon>
        <taxon>Scarabaeidae</taxon>
        <taxon>Melolonthinae</taxon>
        <taxon>Holotrichia</taxon>
    </lineage>
</organism>
<gene>
    <name evidence="1" type="ORF">MML48_3g00020698</name>
</gene>
<comment type="caution">
    <text evidence="1">The sequence shown here is derived from an EMBL/GenBank/DDBJ whole genome shotgun (WGS) entry which is preliminary data.</text>
</comment>
<name>A0ACB9TE08_HOLOL</name>